<evidence type="ECO:0000256" key="5">
    <source>
        <dbReference type="RuleBase" id="RU004973"/>
    </source>
</evidence>
<evidence type="ECO:0000259" key="6">
    <source>
        <dbReference type="PROSITE" id="PS50058"/>
    </source>
</evidence>
<dbReference type="EMBL" id="JAODUP010000539">
    <property type="protein sequence ID" value="KAK2147728.1"/>
    <property type="molecule type" value="Genomic_DNA"/>
</dbReference>
<dbReference type="Gene3D" id="4.10.260.10">
    <property type="entry name" value="Transducin (heterotrimeric G protein), gamma chain"/>
    <property type="match status" value="1"/>
</dbReference>
<dbReference type="SUPFAM" id="SSF48670">
    <property type="entry name" value="Transducin (heterotrimeric G protein), gamma chain"/>
    <property type="match status" value="1"/>
</dbReference>
<comment type="subcellular location">
    <subcellularLocation>
        <location evidence="5">Cell membrane</location>
        <topology evidence="5">Lipid-anchor</topology>
        <orientation evidence="5">Cytoplasmic side</orientation>
    </subcellularLocation>
</comment>
<dbReference type="InterPro" id="IPR001770">
    <property type="entry name" value="G-protein_gamma"/>
</dbReference>
<dbReference type="PANTHER" id="PTHR13809">
    <property type="entry name" value="GUANINE NUCLEOTIDE-BINDING PROTEIN GAMMA SUBUNIT"/>
    <property type="match status" value="1"/>
</dbReference>
<keyword evidence="2 5" id="KW-1003">Cell membrane</keyword>
<comment type="caution">
    <text evidence="7">The sequence shown here is derived from an EMBL/GenBank/DDBJ whole genome shotgun (WGS) entry which is preliminary data.</text>
</comment>
<comment type="function">
    <text evidence="5">Guanine nucleotide-binding proteins (G proteins) are involved as a modulator or transducer in various transmembrane signaling systems. The beta and gamma chains are required for the GTPase activity, for replacement of GDP by GTP, and for G protein-effector interaction.</text>
</comment>
<dbReference type="Proteomes" id="UP001208570">
    <property type="component" value="Unassembled WGS sequence"/>
</dbReference>
<dbReference type="InterPro" id="IPR015898">
    <property type="entry name" value="G-protein_gamma-like_dom"/>
</dbReference>
<comment type="subunit">
    <text evidence="5">G proteins are composed of 3 units; alpha, beta and gamma.</text>
</comment>
<dbReference type="CDD" id="cd00068">
    <property type="entry name" value="GGL"/>
    <property type="match status" value="1"/>
</dbReference>
<gene>
    <name evidence="7" type="ORF">LSH36_539g01020</name>
</gene>
<reference evidence="7" key="1">
    <citation type="journal article" date="2023" name="Mol. Biol. Evol.">
        <title>Third-Generation Sequencing Reveals the Adaptive Role of the Epigenome in Three Deep-Sea Polychaetes.</title>
        <authorList>
            <person name="Perez M."/>
            <person name="Aroh O."/>
            <person name="Sun Y."/>
            <person name="Lan Y."/>
            <person name="Juniper S.K."/>
            <person name="Young C.R."/>
            <person name="Angers B."/>
            <person name="Qian P.Y."/>
        </authorList>
    </citation>
    <scope>NUCLEOTIDE SEQUENCE</scope>
    <source>
        <strain evidence="7">P08H-3</strain>
    </source>
</reference>
<dbReference type="GO" id="GO:0031681">
    <property type="term" value="F:G-protein beta-subunit binding"/>
    <property type="evidence" value="ECO:0007669"/>
    <property type="project" value="InterPro"/>
</dbReference>
<keyword evidence="4 5" id="KW-0807">Transducer</keyword>
<dbReference type="AlphaFoldDB" id="A0AAD9MXF9"/>
<dbReference type="SMART" id="SM01224">
    <property type="entry name" value="G_gamma"/>
    <property type="match status" value="1"/>
</dbReference>
<dbReference type="PROSITE" id="PS50058">
    <property type="entry name" value="G_PROTEIN_GAMMA"/>
    <property type="match status" value="1"/>
</dbReference>
<dbReference type="InterPro" id="IPR036284">
    <property type="entry name" value="GGL_sf"/>
</dbReference>
<dbReference type="Pfam" id="PF00631">
    <property type="entry name" value="G-gamma"/>
    <property type="match status" value="1"/>
</dbReference>
<evidence type="ECO:0000256" key="4">
    <source>
        <dbReference type="ARBA" id="ARBA00023224"/>
    </source>
</evidence>
<keyword evidence="8" id="KW-1185">Reference proteome</keyword>
<dbReference type="GO" id="GO:0005834">
    <property type="term" value="C:heterotrimeric G-protein complex"/>
    <property type="evidence" value="ECO:0007669"/>
    <property type="project" value="InterPro"/>
</dbReference>
<name>A0AAD9MXF9_9ANNE</name>
<dbReference type="SMART" id="SM00224">
    <property type="entry name" value="GGL"/>
    <property type="match status" value="1"/>
</dbReference>
<keyword evidence="3 5" id="KW-0472">Membrane</keyword>
<evidence type="ECO:0000256" key="1">
    <source>
        <dbReference type="ARBA" id="ARBA00007431"/>
    </source>
</evidence>
<evidence type="ECO:0000256" key="2">
    <source>
        <dbReference type="ARBA" id="ARBA00022475"/>
    </source>
</evidence>
<evidence type="ECO:0000256" key="3">
    <source>
        <dbReference type="ARBA" id="ARBA00023136"/>
    </source>
</evidence>
<organism evidence="7 8">
    <name type="scientific">Paralvinella palmiformis</name>
    <dbReference type="NCBI Taxonomy" id="53620"/>
    <lineage>
        <taxon>Eukaryota</taxon>
        <taxon>Metazoa</taxon>
        <taxon>Spiralia</taxon>
        <taxon>Lophotrochozoa</taxon>
        <taxon>Annelida</taxon>
        <taxon>Polychaeta</taxon>
        <taxon>Sedentaria</taxon>
        <taxon>Canalipalpata</taxon>
        <taxon>Terebellida</taxon>
        <taxon>Terebelliformia</taxon>
        <taxon>Alvinellidae</taxon>
        <taxon>Paralvinella</taxon>
    </lineage>
</organism>
<evidence type="ECO:0000313" key="7">
    <source>
        <dbReference type="EMBL" id="KAK2147728.1"/>
    </source>
</evidence>
<feature type="domain" description="G protein gamma" evidence="6">
    <location>
        <begin position="59"/>
        <end position="124"/>
    </location>
</feature>
<proteinExistence type="inferred from homology"/>
<comment type="similarity">
    <text evidence="1 5">Belongs to the G protein gamma family.</text>
</comment>
<sequence length="124" mass="13606">MGEPIVVSCLAWFTHRVQSQSSVRIKHCNSAIQSVTVAYRQPISGLVTIIASAANQTAGMSNTSQQKKLVEQLRVEYAMSRVTMTESIKDLIAFTEEGKDHDPLIIGIDKKINPFIEKGGCSIL</sequence>
<evidence type="ECO:0000313" key="8">
    <source>
        <dbReference type="Proteomes" id="UP001208570"/>
    </source>
</evidence>
<accession>A0AAD9MXF9</accession>
<dbReference type="PRINTS" id="PR00321">
    <property type="entry name" value="GPROTEING"/>
</dbReference>
<keyword evidence="5" id="KW-0449">Lipoprotein</keyword>
<dbReference type="GO" id="GO:0007186">
    <property type="term" value="P:G protein-coupled receptor signaling pathway"/>
    <property type="evidence" value="ECO:0007669"/>
    <property type="project" value="InterPro"/>
</dbReference>
<protein>
    <recommendedName>
        <fullName evidence="5">Guanine nucleotide-binding protein subunit gamma</fullName>
    </recommendedName>
</protein>